<feature type="region of interest" description="Disordered" evidence="1">
    <location>
        <begin position="90"/>
        <end position="115"/>
    </location>
</feature>
<proteinExistence type="predicted"/>
<keyword evidence="4" id="KW-1185">Reference proteome</keyword>
<gene>
    <name evidence="3" type="ORF">E9229_001292</name>
</gene>
<dbReference type="Pfam" id="PF07510">
    <property type="entry name" value="GmrSD_C"/>
    <property type="match status" value="1"/>
</dbReference>
<reference evidence="3 4" key="1">
    <citation type="submission" date="2020-08" db="EMBL/GenBank/DDBJ databases">
        <title>Sequencing the genomes of 1000 actinobacteria strains.</title>
        <authorList>
            <person name="Klenk H.-P."/>
        </authorList>
    </citation>
    <scope>NUCLEOTIDE SEQUENCE [LARGE SCALE GENOMIC DNA]</scope>
    <source>
        <strain evidence="3 4">DSM 22826</strain>
    </source>
</reference>
<evidence type="ECO:0000313" key="4">
    <source>
        <dbReference type="Proteomes" id="UP000523000"/>
    </source>
</evidence>
<dbReference type="Proteomes" id="UP000523000">
    <property type="component" value="Unassembled WGS sequence"/>
</dbReference>
<evidence type="ECO:0000313" key="3">
    <source>
        <dbReference type="EMBL" id="MBB2995101.1"/>
    </source>
</evidence>
<evidence type="ECO:0000256" key="1">
    <source>
        <dbReference type="SAM" id="MobiDB-lite"/>
    </source>
</evidence>
<dbReference type="SMART" id="SM00894">
    <property type="entry name" value="Excalibur"/>
    <property type="match status" value="1"/>
</dbReference>
<dbReference type="InterPro" id="IPR011089">
    <property type="entry name" value="GmrSD_C"/>
</dbReference>
<feature type="domain" description="Excalibur calcium-binding" evidence="2">
    <location>
        <begin position="351"/>
        <end position="387"/>
    </location>
</feature>
<feature type="compositionally biased region" description="Low complexity" evidence="1">
    <location>
        <begin position="106"/>
        <end position="115"/>
    </location>
</feature>
<feature type="compositionally biased region" description="Basic and acidic residues" evidence="1">
    <location>
        <begin position="373"/>
        <end position="387"/>
    </location>
</feature>
<evidence type="ECO:0000259" key="2">
    <source>
        <dbReference type="SMART" id="SM00894"/>
    </source>
</evidence>
<dbReference type="InterPro" id="IPR008613">
    <property type="entry name" value="Excalibur_Ca-bd_domain"/>
</dbReference>
<dbReference type="AlphaFoldDB" id="A0A839QST2"/>
<dbReference type="RefSeq" id="WP_183510410.1">
    <property type="nucleotide sequence ID" value="NZ_BAABGK010000113.1"/>
</dbReference>
<comment type="caution">
    <text evidence="3">The sequence shown here is derived from an EMBL/GenBank/DDBJ whole genome shotgun (WGS) entry which is preliminary data.</text>
</comment>
<protein>
    <recommendedName>
        <fullName evidence="2">Excalibur calcium-binding domain-containing protein</fullName>
    </recommendedName>
</protein>
<accession>A0A839QST2</accession>
<organism evidence="3 4">
    <name type="scientific">Paeniglutamicibacter cryotolerans</name>
    <dbReference type="NCBI Taxonomy" id="670079"/>
    <lineage>
        <taxon>Bacteria</taxon>
        <taxon>Bacillati</taxon>
        <taxon>Actinomycetota</taxon>
        <taxon>Actinomycetes</taxon>
        <taxon>Micrococcales</taxon>
        <taxon>Micrococcaceae</taxon>
        <taxon>Paeniglutamicibacter</taxon>
    </lineage>
</organism>
<name>A0A839QST2_9MICC</name>
<dbReference type="PANTHER" id="PTHR24094">
    <property type="entry name" value="SECRETED PROTEIN"/>
    <property type="match status" value="1"/>
</dbReference>
<dbReference type="PANTHER" id="PTHR24094:SF15">
    <property type="entry name" value="AMP-DEPENDENT SYNTHETASE_LIGASE DOMAIN-CONTAINING PROTEIN-RELATED"/>
    <property type="match status" value="1"/>
</dbReference>
<sequence length="387" mass="39678">MQEKYPDATLRSGTAQKKACNRAKLKMAGAMVAAILVGSTLVSCGTQTVAATNGTTEASATGAPATGAPKAPATQVPVTKAPATQVPVTKAPATQAPVTKAPATQAPASKTPGATPAAAGTALAMLAGLEVKGRAPKTGYTRQAFGPAWKDVDHNGCDTRNDVLASQLSHITYTGSVPCQIKSGTLMDPFSGKAIGFLRGQATSGLVQIDHVVPLSDAWQKGAQKLTAERREAVANDPMNLVATDGRLNAQKGDSDAASWLPPLKSARCDYVARQIAVKVRYDLWVTTGEHAAMSTILATCPKQPAVTSALKTKKATSAVGVTTPEIVPAPATKRAVPAPPKTTAPAGAVYYQNCTAVRAAGADPIRTGDPGYSRKLDRDGDGVGCE</sequence>
<dbReference type="Pfam" id="PF05901">
    <property type="entry name" value="Excalibur"/>
    <property type="match status" value="1"/>
</dbReference>
<dbReference type="EMBL" id="JACHVS010000001">
    <property type="protein sequence ID" value="MBB2995101.1"/>
    <property type="molecule type" value="Genomic_DNA"/>
</dbReference>
<feature type="region of interest" description="Disordered" evidence="1">
    <location>
        <begin position="363"/>
        <end position="387"/>
    </location>
</feature>